<dbReference type="InterPro" id="IPR029071">
    <property type="entry name" value="Ubiquitin-like_domsf"/>
</dbReference>
<keyword evidence="1" id="KW-0040">ANK repeat</keyword>
<gene>
    <name evidence="4" type="ORF">HJG59_000739</name>
</gene>
<dbReference type="InParanoid" id="A0A7J8HEJ2"/>
<dbReference type="AlphaFoldDB" id="A0A7J8HEJ2"/>
<dbReference type="PROSITE" id="PS50088">
    <property type="entry name" value="ANK_REPEAT"/>
    <property type="match status" value="2"/>
</dbReference>
<dbReference type="Proteomes" id="UP000550707">
    <property type="component" value="Unassembled WGS sequence"/>
</dbReference>
<dbReference type="CDD" id="cd17063">
    <property type="entry name" value="Ubl_ANKRD60"/>
    <property type="match status" value="1"/>
</dbReference>
<dbReference type="InterPro" id="IPR000626">
    <property type="entry name" value="Ubiquitin-like_dom"/>
</dbReference>
<evidence type="ECO:0000313" key="4">
    <source>
        <dbReference type="EMBL" id="KAF6470716.1"/>
    </source>
</evidence>
<dbReference type="PANTHER" id="PTHR22677:SF3">
    <property type="entry name" value="ANKYRIN REPEAT DOMAIN-CONTAINING PROTEIN 60"/>
    <property type="match status" value="1"/>
</dbReference>
<dbReference type="PANTHER" id="PTHR22677">
    <property type="entry name" value="ANKYRIN REPEAT DOMAIN-CONTAINING PROTEIN 60"/>
    <property type="match status" value="1"/>
</dbReference>
<evidence type="ECO:0000256" key="2">
    <source>
        <dbReference type="SAM" id="MobiDB-lite"/>
    </source>
</evidence>
<feature type="region of interest" description="Disordered" evidence="2">
    <location>
        <begin position="1"/>
        <end position="70"/>
    </location>
</feature>
<feature type="domain" description="Ubiquitin-like" evidence="3">
    <location>
        <begin position="82"/>
        <end position="158"/>
    </location>
</feature>
<dbReference type="InterPro" id="IPR036770">
    <property type="entry name" value="Ankyrin_rpt-contain_sf"/>
</dbReference>
<evidence type="ECO:0000256" key="1">
    <source>
        <dbReference type="PROSITE-ProRule" id="PRU00023"/>
    </source>
</evidence>
<reference evidence="4 5" key="1">
    <citation type="journal article" date="2020" name="Nature">
        <title>Six reference-quality genomes reveal evolution of bat adaptations.</title>
        <authorList>
            <person name="Jebb D."/>
            <person name="Huang Z."/>
            <person name="Pippel M."/>
            <person name="Hughes G.M."/>
            <person name="Lavrichenko K."/>
            <person name="Devanna P."/>
            <person name="Winkler S."/>
            <person name="Jermiin L.S."/>
            <person name="Skirmuntt E.C."/>
            <person name="Katzourakis A."/>
            <person name="Burkitt-Gray L."/>
            <person name="Ray D.A."/>
            <person name="Sullivan K.A.M."/>
            <person name="Roscito J.G."/>
            <person name="Kirilenko B.M."/>
            <person name="Davalos L.M."/>
            <person name="Corthals A.P."/>
            <person name="Power M.L."/>
            <person name="Jones G."/>
            <person name="Ransome R.D."/>
            <person name="Dechmann D.K.N."/>
            <person name="Locatelli A.G."/>
            <person name="Puechmaille S.J."/>
            <person name="Fedrigo O."/>
            <person name="Jarvis E.D."/>
            <person name="Hiller M."/>
            <person name="Vernes S.C."/>
            <person name="Myers E.W."/>
            <person name="Teeling E.C."/>
        </authorList>
    </citation>
    <scope>NUCLEOTIDE SEQUENCE [LARGE SCALE GENOMIC DNA]</scope>
    <source>
        <strain evidence="4">MMolMol1</strain>
        <tissue evidence="4">Muscle</tissue>
    </source>
</reference>
<evidence type="ECO:0000259" key="3">
    <source>
        <dbReference type="PROSITE" id="PS50053"/>
    </source>
</evidence>
<accession>A0A7J8HEJ2</accession>
<evidence type="ECO:0000313" key="5">
    <source>
        <dbReference type="Proteomes" id="UP000550707"/>
    </source>
</evidence>
<keyword evidence="5" id="KW-1185">Reference proteome</keyword>
<dbReference type="InterPro" id="IPR039323">
    <property type="entry name" value="ANKRD_45/46/60"/>
</dbReference>
<dbReference type="OrthoDB" id="10258888at2759"/>
<name>A0A7J8HEJ2_MOLMO</name>
<dbReference type="SUPFAM" id="SSF54236">
    <property type="entry name" value="Ubiquitin-like"/>
    <property type="match status" value="1"/>
</dbReference>
<dbReference type="SMART" id="SM00248">
    <property type="entry name" value="ANK"/>
    <property type="match status" value="2"/>
</dbReference>
<dbReference type="Gene3D" id="1.25.40.20">
    <property type="entry name" value="Ankyrin repeat-containing domain"/>
    <property type="match status" value="1"/>
</dbReference>
<proteinExistence type="predicted"/>
<dbReference type="InterPro" id="IPR002110">
    <property type="entry name" value="Ankyrin_rpt"/>
</dbReference>
<feature type="repeat" description="ANK" evidence="1">
    <location>
        <begin position="205"/>
        <end position="231"/>
    </location>
</feature>
<dbReference type="PROSITE" id="PS50297">
    <property type="entry name" value="ANK_REP_REGION"/>
    <property type="match status" value="2"/>
</dbReference>
<dbReference type="SUPFAM" id="SSF48403">
    <property type="entry name" value="Ankyrin repeat"/>
    <property type="match status" value="1"/>
</dbReference>
<feature type="compositionally biased region" description="Basic residues" evidence="2">
    <location>
        <begin position="44"/>
        <end position="61"/>
    </location>
</feature>
<feature type="repeat" description="ANK" evidence="1">
    <location>
        <begin position="238"/>
        <end position="270"/>
    </location>
</feature>
<dbReference type="PROSITE" id="PS50053">
    <property type="entry name" value="UBIQUITIN_2"/>
    <property type="match status" value="1"/>
</dbReference>
<dbReference type="EMBL" id="JACASF010000006">
    <property type="protein sequence ID" value="KAF6470716.1"/>
    <property type="molecule type" value="Genomic_DNA"/>
</dbReference>
<comment type="caution">
    <text evidence="4">The sequence shown here is derived from an EMBL/GenBank/DDBJ whole genome shotgun (WGS) entry which is preliminary data.</text>
</comment>
<protein>
    <submittedName>
        <fullName evidence="4">Ankyrin repeat domain 60</fullName>
    </submittedName>
</protein>
<dbReference type="Gene3D" id="3.10.20.90">
    <property type="entry name" value="Phosphatidylinositol 3-kinase Catalytic Subunit, Chain A, domain 1"/>
    <property type="match status" value="1"/>
</dbReference>
<organism evidence="4 5">
    <name type="scientific">Molossus molossus</name>
    <name type="common">Pallas' mastiff bat</name>
    <name type="synonym">Vespertilio molossus</name>
    <dbReference type="NCBI Taxonomy" id="27622"/>
    <lineage>
        <taxon>Eukaryota</taxon>
        <taxon>Metazoa</taxon>
        <taxon>Chordata</taxon>
        <taxon>Craniata</taxon>
        <taxon>Vertebrata</taxon>
        <taxon>Euteleostomi</taxon>
        <taxon>Mammalia</taxon>
        <taxon>Eutheria</taxon>
        <taxon>Laurasiatheria</taxon>
        <taxon>Chiroptera</taxon>
        <taxon>Yangochiroptera</taxon>
        <taxon>Molossidae</taxon>
        <taxon>Molossus</taxon>
    </lineage>
</organism>
<sequence>MRRAALRSTGARGARAAKPQGGALRPDPAASGRAPWGGRGAGPAHRRRLPAPRRARTRGQSRGRDPQAASPELDWVPDIFAVRVLLEETGERFLVTKCRGDMTVRELKVELELIAGIPLDLQRLRYLDQGDLMDDTTLKFHDVVPGGIISLCVWRYDGWIDLVLAAVEEDTSKLSCLGVTEDSPYQTAHVQHLGAQQWRRWTAQRAFVALYVASHRGHADAVRFLLEHGASCHGQTPMGRTPLHAAVAMNQLDCINLLLQFGASAIAKDALGVSPKAIARKLNYKQAKQRMALSHWMAESGRKSPVHVRLNKALQRGKPRSGSKNKT</sequence>
<dbReference type="Pfam" id="PF12796">
    <property type="entry name" value="Ank_2"/>
    <property type="match status" value="1"/>
</dbReference>